<protein>
    <submittedName>
        <fullName evidence="4">Corticotropin-releasing factor receptor 1-like</fullName>
    </submittedName>
</protein>
<dbReference type="GO" id="GO:0051424">
    <property type="term" value="F:corticotropin-releasing hormone binding"/>
    <property type="evidence" value="ECO:0007669"/>
    <property type="project" value="TreeGrafter"/>
</dbReference>
<keyword evidence="1" id="KW-0732">Signal</keyword>
<dbReference type="Gene3D" id="4.10.1240.10">
    <property type="entry name" value="GPCR, family 2, extracellular hormone receptor domain"/>
    <property type="match status" value="1"/>
</dbReference>
<comment type="caution">
    <text evidence="4">The sequence shown here is derived from an EMBL/GenBank/DDBJ whole genome shotgun (WGS) entry which is preliminary data.</text>
</comment>
<keyword evidence="5" id="KW-1185">Reference proteome</keyword>
<accession>A0A8J4U3Z9</accession>
<evidence type="ECO:0000313" key="4">
    <source>
        <dbReference type="EMBL" id="KAF5903799.1"/>
    </source>
</evidence>
<dbReference type="EMBL" id="QNUK01000068">
    <property type="protein sequence ID" value="KAF5903799.1"/>
    <property type="molecule type" value="Genomic_DNA"/>
</dbReference>
<dbReference type="PROSITE" id="PS00649">
    <property type="entry name" value="G_PROTEIN_RECEP_F2_1"/>
    <property type="match status" value="1"/>
</dbReference>
<dbReference type="GO" id="GO:0007189">
    <property type="term" value="P:adenylate cyclase-activating G protein-coupled receptor signaling pathway"/>
    <property type="evidence" value="ECO:0007669"/>
    <property type="project" value="TreeGrafter"/>
</dbReference>
<dbReference type="PANTHER" id="PTHR45620">
    <property type="entry name" value="PDF RECEPTOR-LIKE PROTEIN-RELATED"/>
    <property type="match status" value="1"/>
</dbReference>
<name>A0A8J4U3Z9_CLAMG</name>
<dbReference type="InterPro" id="IPR001879">
    <property type="entry name" value="GPCR_2_extracellular_dom"/>
</dbReference>
<evidence type="ECO:0000259" key="3">
    <source>
        <dbReference type="PROSITE" id="PS50227"/>
    </source>
</evidence>
<dbReference type="GO" id="GO:0008528">
    <property type="term" value="F:G protein-coupled peptide receptor activity"/>
    <property type="evidence" value="ECO:0007669"/>
    <property type="project" value="TreeGrafter"/>
</dbReference>
<dbReference type="SUPFAM" id="SSF111418">
    <property type="entry name" value="Hormone receptor domain"/>
    <property type="match status" value="1"/>
</dbReference>
<dbReference type="FunFam" id="4.10.1240.10:FF:000007">
    <property type="entry name" value="Corticotropin-releasing factor receptor 1"/>
    <property type="match status" value="1"/>
</dbReference>
<dbReference type="InterPro" id="IPR050332">
    <property type="entry name" value="GPCR_2"/>
</dbReference>
<evidence type="ECO:0000256" key="2">
    <source>
        <dbReference type="ARBA" id="ARBA00023157"/>
    </source>
</evidence>
<feature type="domain" description="G-protein coupled receptors family 2 profile 1" evidence="3">
    <location>
        <begin position="1"/>
        <end position="82"/>
    </location>
</feature>
<dbReference type="PRINTS" id="PR01279">
    <property type="entry name" value="CRFRECEPTOR"/>
</dbReference>
<sequence length="85" mass="9431">RTLILWNQTANSSNATGLFCNISIDGIGTCWPKSSAGEIVARPCPETFLGVRYNTTNNVYRECLPNGTWAKKGNYSQCQEILNEE</sequence>
<dbReference type="PROSITE" id="PS50227">
    <property type="entry name" value="G_PROTEIN_RECEP_F2_3"/>
    <property type="match status" value="1"/>
</dbReference>
<dbReference type="AlphaFoldDB" id="A0A8J4U3Z9"/>
<dbReference type="SMART" id="SM00008">
    <property type="entry name" value="HormR"/>
    <property type="match status" value="1"/>
</dbReference>
<dbReference type="Proteomes" id="UP000727407">
    <property type="component" value="Unassembled WGS sequence"/>
</dbReference>
<dbReference type="InterPro" id="IPR003051">
    <property type="entry name" value="GPCR_2_CRF_rcpt"/>
</dbReference>
<feature type="non-terminal residue" evidence="4">
    <location>
        <position position="85"/>
    </location>
</feature>
<keyword evidence="2" id="KW-1015">Disulfide bond</keyword>
<dbReference type="GO" id="GO:0043005">
    <property type="term" value="C:neuron projection"/>
    <property type="evidence" value="ECO:0007669"/>
    <property type="project" value="TreeGrafter"/>
</dbReference>
<proteinExistence type="predicted"/>
<dbReference type="GO" id="GO:0015056">
    <property type="term" value="F:corticotrophin-releasing factor receptor activity"/>
    <property type="evidence" value="ECO:0007669"/>
    <property type="project" value="TreeGrafter"/>
</dbReference>
<feature type="non-terminal residue" evidence="4">
    <location>
        <position position="1"/>
    </location>
</feature>
<dbReference type="InterPro" id="IPR036445">
    <property type="entry name" value="GPCR_2_extracell_dom_sf"/>
</dbReference>
<dbReference type="Pfam" id="PF02793">
    <property type="entry name" value="HRM"/>
    <property type="match status" value="1"/>
</dbReference>
<reference evidence="4" key="1">
    <citation type="submission" date="2020-07" db="EMBL/GenBank/DDBJ databases">
        <title>Clarias magur genome sequencing, assembly and annotation.</title>
        <authorList>
            <person name="Kushwaha B."/>
            <person name="Kumar R."/>
            <person name="Das P."/>
            <person name="Joshi C.G."/>
            <person name="Kumar D."/>
            <person name="Nagpure N.S."/>
            <person name="Pandey M."/>
            <person name="Agarwal S."/>
            <person name="Srivastava S."/>
            <person name="Singh M."/>
            <person name="Sahoo L."/>
            <person name="Jayasankar P."/>
            <person name="Meher P.K."/>
            <person name="Koringa P.G."/>
            <person name="Iquebal M.A."/>
            <person name="Das S.P."/>
            <person name="Bit A."/>
            <person name="Patnaik S."/>
            <person name="Patel N."/>
            <person name="Shah T.M."/>
            <person name="Hinsu A."/>
            <person name="Jena J.K."/>
        </authorList>
    </citation>
    <scope>NUCLEOTIDE SEQUENCE</scope>
    <source>
        <strain evidence="4">CIFAMagur01</strain>
        <tissue evidence="4">Testis</tissue>
    </source>
</reference>
<dbReference type="InterPro" id="IPR017983">
    <property type="entry name" value="GPCR_2_secretin-like_CS"/>
</dbReference>
<dbReference type="GO" id="GO:0005886">
    <property type="term" value="C:plasma membrane"/>
    <property type="evidence" value="ECO:0007669"/>
    <property type="project" value="TreeGrafter"/>
</dbReference>
<keyword evidence="4" id="KW-0675">Receptor</keyword>
<dbReference type="PANTHER" id="PTHR45620:SF2">
    <property type="entry name" value="CORTICOTROPIN-RELEASING FACTOR RECEPTOR 1"/>
    <property type="match status" value="1"/>
</dbReference>
<evidence type="ECO:0000313" key="5">
    <source>
        <dbReference type="Proteomes" id="UP000727407"/>
    </source>
</evidence>
<dbReference type="GO" id="GO:0043404">
    <property type="term" value="F:corticotropin-releasing hormone receptor activity"/>
    <property type="evidence" value="ECO:0007669"/>
    <property type="project" value="TreeGrafter"/>
</dbReference>
<organism evidence="4 5">
    <name type="scientific">Clarias magur</name>
    <name type="common">Asian catfish</name>
    <name type="synonym">Macropteronotus magur</name>
    <dbReference type="NCBI Taxonomy" id="1594786"/>
    <lineage>
        <taxon>Eukaryota</taxon>
        <taxon>Metazoa</taxon>
        <taxon>Chordata</taxon>
        <taxon>Craniata</taxon>
        <taxon>Vertebrata</taxon>
        <taxon>Euteleostomi</taxon>
        <taxon>Actinopterygii</taxon>
        <taxon>Neopterygii</taxon>
        <taxon>Teleostei</taxon>
        <taxon>Ostariophysi</taxon>
        <taxon>Siluriformes</taxon>
        <taxon>Clariidae</taxon>
        <taxon>Clarias</taxon>
    </lineage>
</organism>
<dbReference type="OrthoDB" id="9049869at2759"/>
<evidence type="ECO:0000256" key="1">
    <source>
        <dbReference type="ARBA" id="ARBA00022729"/>
    </source>
</evidence>
<gene>
    <name evidence="4" type="primary">crhr1</name>
    <name evidence="4" type="ORF">DAT39_006482</name>
</gene>